<dbReference type="Gene3D" id="3.30.40.10">
    <property type="entry name" value="Zinc/RING finger domain, C3HC4 (zinc finger)"/>
    <property type="match status" value="1"/>
</dbReference>
<dbReference type="GO" id="GO:0061630">
    <property type="term" value="F:ubiquitin protein ligase activity"/>
    <property type="evidence" value="ECO:0007669"/>
    <property type="project" value="TreeGrafter"/>
</dbReference>
<evidence type="ECO:0000313" key="7">
    <source>
        <dbReference type="EMBL" id="GIY96554.1"/>
    </source>
</evidence>
<organism evidence="7 8">
    <name type="scientific">Caerostris extrusa</name>
    <name type="common">Bark spider</name>
    <name type="synonym">Caerostris bankana</name>
    <dbReference type="NCBI Taxonomy" id="172846"/>
    <lineage>
        <taxon>Eukaryota</taxon>
        <taxon>Metazoa</taxon>
        <taxon>Ecdysozoa</taxon>
        <taxon>Arthropoda</taxon>
        <taxon>Chelicerata</taxon>
        <taxon>Arachnida</taxon>
        <taxon>Araneae</taxon>
        <taxon>Araneomorphae</taxon>
        <taxon>Entelegynae</taxon>
        <taxon>Araneoidea</taxon>
        <taxon>Araneidae</taxon>
        <taxon>Caerostris</taxon>
    </lineage>
</organism>
<evidence type="ECO:0000256" key="4">
    <source>
        <dbReference type="PROSITE-ProRule" id="PRU00175"/>
    </source>
</evidence>
<keyword evidence="2 4" id="KW-0863">Zinc-finger</keyword>
<proteinExistence type="predicted"/>
<feature type="region of interest" description="Disordered" evidence="5">
    <location>
        <begin position="1"/>
        <end position="21"/>
    </location>
</feature>
<dbReference type="Pfam" id="PF13639">
    <property type="entry name" value="zf-RING_2"/>
    <property type="match status" value="1"/>
</dbReference>
<dbReference type="AlphaFoldDB" id="A0AAV4XRN0"/>
<dbReference type="PANTHER" id="PTHR45931">
    <property type="entry name" value="SI:CH211-59O9.10"/>
    <property type="match status" value="1"/>
</dbReference>
<dbReference type="SUPFAM" id="SSF57850">
    <property type="entry name" value="RING/U-box"/>
    <property type="match status" value="1"/>
</dbReference>
<sequence>MDNENGKRKEPTKRKRACVKKRQNTEDGKVVNCSICLDTSRNRKMRLLPCSHSFHNRCIQKWMKSNPKCPICRNSLEEKEDLDDSEEQPSPNLPWVCPDCGLFNLRNSEAEKKNLDDSEELGYEQPNPNLPWICPDCGTFSILIIGEPPAGSIWQNDAFWIDSNKRSDNCEACNAVSFTDLPW</sequence>
<keyword evidence="3" id="KW-0862">Zinc</keyword>
<protein>
    <recommendedName>
        <fullName evidence="6">RING-type domain-containing protein</fullName>
    </recommendedName>
</protein>
<keyword evidence="1" id="KW-0479">Metal-binding</keyword>
<dbReference type="GO" id="GO:0008270">
    <property type="term" value="F:zinc ion binding"/>
    <property type="evidence" value="ECO:0007669"/>
    <property type="project" value="UniProtKB-KW"/>
</dbReference>
<name>A0AAV4XRN0_CAEEX</name>
<dbReference type="GO" id="GO:0005634">
    <property type="term" value="C:nucleus"/>
    <property type="evidence" value="ECO:0007669"/>
    <property type="project" value="TreeGrafter"/>
</dbReference>
<dbReference type="GO" id="GO:0006511">
    <property type="term" value="P:ubiquitin-dependent protein catabolic process"/>
    <property type="evidence" value="ECO:0007669"/>
    <property type="project" value="TreeGrafter"/>
</dbReference>
<evidence type="ECO:0000256" key="1">
    <source>
        <dbReference type="ARBA" id="ARBA00022723"/>
    </source>
</evidence>
<evidence type="ECO:0000256" key="3">
    <source>
        <dbReference type="ARBA" id="ARBA00022833"/>
    </source>
</evidence>
<dbReference type="InterPro" id="IPR001841">
    <property type="entry name" value="Znf_RING"/>
</dbReference>
<keyword evidence="8" id="KW-1185">Reference proteome</keyword>
<feature type="domain" description="RING-type" evidence="6">
    <location>
        <begin position="33"/>
        <end position="73"/>
    </location>
</feature>
<feature type="compositionally biased region" description="Basic residues" evidence="5">
    <location>
        <begin position="10"/>
        <end position="21"/>
    </location>
</feature>
<accession>A0AAV4XRN0</accession>
<dbReference type="InterPro" id="IPR013083">
    <property type="entry name" value="Znf_RING/FYVE/PHD"/>
</dbReference>
<comment type="caution">
    <text evidence="7">The sequence shown here is derived from an EMBL/GenBank/DDBJ whole genome shotgun (WGS) entry which is preliminary data.</text>
</comment>
<evidence type="ECO:0000256" key="5">
    <source>
        <dbReference type="SAM" id="MobiDB-lite"/>
    </source>
</evidence>
<evidence type="ECO:0000313" key="8">
    <source>
        <dbReference type="Proteomes" id="UP001054945"/>
    </source>
</evidence>
<dbReference type="SMART" id="SM00184">
    <property type="entry name" value="RING"/>
    <property type="match status" value="1"/>
</dbReference>
<evidence type="ECO:0000256" key="2">
    <source>
        <dbReference type="ARBA" id="ARBA00022771"/>
    </source>
</evidence>
<dbReference type="InterPro" id="IPR051834">
    <property type="entry name" value="RING_finger_E3_ligase"/>
</dbReference>
<evidence type="ECO:0000259" key="6">
    <source>
        <dbReference type="PROSITE" id="PS50089"/>
    </source>
</evidence>
<dbReference type="Proteomes" id="UP001054945">
    <property type="component" value="Unassembled WGS sequence"/>
</dbReference>
<gene>
    <name evidence="7" type="ORF">CEXT_72521</name>
</gene>
<reference evidence="7 8" key="1">
    <citation type="submission" date="2021-06" db="EMBL/GenBank/DDBJ databases">
        <title>Caerostris extrusa draft genome.</title>
        <authorList>
            <person name="Kono N."/>
            <person name="Arakawa K."/>
        </authorList>
    </citation>
    <scope>NUCLEOTIDE SEQUENCE [LARGE SCALE GENOMIC DNA]</scope>
</reference>
<dbReference type="PROSITE" id="PS50089">
    <property type="entry name" value="ZF_RING_2"/>
    <property type="match status" value="1"/>
</dbReference>
<dbReference type="EMBL" id="BPLR01000672">
    <property type="protein sequence ID" value="GIY96554.1"/>
    <property type="molecule type" value="Genomic_DNA"/>
</dbReference>
<dbReference type="PANTHER" id="PTHR45931:SF3">
    <property type="entry name" value="RING ZINC FINGER-CONTAINING PROTEIN"/>
    <property type="match status" value="1"/>
</dbReference>